<organism evidence="1 2">
    <name type="scientific">Zoarces viviparus</name>
    <name type="common">Viviparous eelpout</name>
    <name type="synonym">Blennius viviparus</name>
    <dbReference type="NCBI Taxonomy" id="48416"/>
    <lineage>
        <taxon>Eukaryota</taxon>
        <taxon>Metazoa</taxon>
        <taxon>Chordata</taxon>
        <taxon>Craniata</taxon>
        <taxon>Vertebrata</taxon>
        <taxon>Euteleostomi</taxon>
        <taxon>Actinopterygii</taxon>
        <taxon>Neopterygii</taxon>
        <taxon>Teleostei</taxon>
        <taxon>Neoteleostei</taxon>
        <taxon>Acanthomorphata</taxon>
        <taxon>Eupercaria</taxon>
        <taxon>Perciformes</taxon>
        <taxon>Cottioidei</taxon>
        <taxon>Zoarcales</taxon>
        <taxon>Zoarcidae</taxon>
        <taxon>Zoarcinae</taxon>
        <taxon>Zoarces</taxon>
    </lineage>
</organism>
<keyword evidence="2" id="KW-1185">Reference proteome</keyword>
<dbReference type="AlphaFoldDB" id="A0AAW1F730"/>
<protein>
    <submittedName>
        <fullName evidence="1">Uncharacterized protein</fullName>
    </submittedName>
</protein>
<name>A0AAW1F730_ZOAVI</name>
<reference evidence="1 2" key="1">
    <citation type="journal article" date="2024" name="Genome Biol. Evol.">
        <title>Chromosome-level genome assembly of the viviparous eelpout Zoarces viviparus.</title>
        <authorList>
            <person name="Fuhrmann N."/>
            <person name="Brasseur M.V."/>
            <person name="Bakowski C.E."/>
            <person name="Podsiadlowski L."/>
            <person name="Prost S."/>
            <person name="Krehenwinkel H."/>
            <person name="Mayer C."/>
        </authorList>
    </citation>
    <scope>NUCLEOTIDE SEQUENCE [LARGE SCALE GENOMIC DNA]</scope>
    <source>
        <strain evidence="1">NO-MEL_2022_Ind0_liver</strain>
    </source>
</reference>
<dbReference type="EMBL" id="JBCEZU010000100">
    <property type="protein sequence ID" value="KAK9530507.1"/>
    <property type="molecule type" value="Genomic_DNA"/>
</dbReference>
<sequence length="78" mass="8289">MKELWDDMGLWSGSVGGEGGRGGGAYISLSRLACCGWASTHISCPLFSGCQSPCSPKLACLPMDYLGERVYPFIPLSL</sequence>
<evidence type="ECO:0000313" key="1">
    <source>
        <dbReference type="EMBL" id="KAK9530507.1"/>
    </source>
</evidence>
<dbReference type="Proteomes" id="UP001488805">
    <property type="component" value="Unassembled WGS sequence"/>
</dbReference>
<evidence type="ECO:0000313" key="2">
    <source>
        <dbReference type="Proteomes" id="UP001488805"/>
    </source>
</evidence>
<comment type="caution">
    <text evidence="1">The sequence shown here is derived from an EMBL/GenBank/DDBJ whole genome shotgun (WGS) entry which is preliminary data.</text>
</comment>
<proteinExistence type="predicted"/>
<gene>
    <name evidence="1" type="ORF">VZT92_012003</name>
</gene>
<accession>A0AAW1F730</accession>